<dbReference type="Proteomes" id="UP000271087">
    <property type="component" value="Unassembled WGS sequence"/>
</dbReference>
<dbReference type="AlphaFoldDB" id="A0A3P6UC01"/>
<gene>
    <name evidence="1" type="ORF">NOO_LOCUS5238</name>
</gene>
<evidence type="ECO:0000313" key="1">
    <source>
        <dbReference type="EMBL" id="VDK76548.1"/>
    </source>
</evidence>
<accession>A0A3P6UC01</accession>
<protein>
    <submittedName>
        <fullName evidence="1">Uncharacterized protein</fullName>
    </submittedName>
</protein>
<name>A0A3P6UC01_ONCOC</name>
<feature type="non-terminal residue" evidence="1">
    <location>
        <position position="1"/>
    </location>
</feature>
<reference evidence="1 2" key="1">
    <citation type="submission" date="2018-08" db="EMBL/GenBank/DDBJ databases">
        <authorList>
            <person name="Laetsch R D."/>
            <person name="Stevens L."/>
            <person name="Kumar S."/>
            <person name="Blaxter L. M."/>
        </authorList>
    </citation>
    <scope>NUCLEOTIDE SEQUENCE [LARGE SCALE GENOMIC DNA]</scope>
</reference>
<evidence type="ECO:0000313" key="2">
    <source>
        <dbReference type="Proteomes" id="UP000271087"/>
    </source>
</evidence>
<proteinExistence type="predicted"/>
<dbReference type="OrthoDB" id="6344802at2759"/>
<keyword evidence="2" id="KW-1185">Reference proteome</keyword>
<dbReference type="EMBL" id="UYRW01001349">
    <property type="protein sequence ID" value="VDK76548.1"/>
    <property type="molecule type" value="Genomic_DNA"/>
</dbReference>
<organism evidence="1 2">
    <name type="scientific">Onchocerca ochengi</name>
    <name type="common">Filarial nematode worm</name>
    <dbReference type="NCBI Taxonomy" id="42157"/>
    <lineage>
        <taxon>Eukaryota</taxon>
        <taxon>Metazoa</taxon>
        <taxon>Ecdysozoa</taxon>
        <taxon>Nematoda</taxon>
        <taxon>Chromadorea</taxon>
        <taxon>Rhabditida</taxon>
        <taxon>Spirurina</taxon>
        <taxon>Spiruromorpha</taxon>
        <taxon>Filarioidea</taxon>
        <taxon>Onchocercidae</taxon>
        <taxon>Onchocerca</taxon>
    </lineage>
</organism>
<sequence>SCLGRKKISADVINHYCESKAKSTADEFDDPQIPLTRKQKFVLIENWKAKENEVNDERKPKRPWRCCHEIHGKSDQVILISQLRGAELIAVRLIVTDDFRSSTAAYIPFFSTPWRCLGVINPRRGLINQEGADLMIALFAAVDQFGL</sequence>